<evidence type="ECO:0000313" key="3">
    <source>
        <dbReference type="Proteomes" id="UP001550850"/>
    </source>
</evidence>
<evidence type="ECO:0000256" key="1">
    <source>
        <dbReference type="SAM" id="Phobius"/>
    </source>
</evidence>
<dbReference type="Proteomes" id="UP001550850">
    <property type="component" value="Unassembled WGS sequence"/>
</dbReference>
<reference evidence="2 3" key="1">
    <citation type="submission" date="2024-06" db="EMBL/GenBank/DDBJ databases">
        <title>The Natural Products Discovery Center: Release of the First 8490 Sequenced Strains for Exploring Actinobacteria Biosynthetic Diversity.</title>
        <authorList>
            <person name="Kalkreuter E."/>
            <person name="Kautsar S.A."/>
            <person name="Yang D."/>
            <person name="Bader C.D."/>
            <person name="Teijaro C.N."/>
            <person name="Fluegel L."/>
            <person name="Davis C.M."/>
            <person name="Simpson J.R."/>
            <person name="Lauterbach L."/>
            <person name="Steele A.D."/>
            <person name="Gui C."/>
            <person name="Meng S."/>
            <person name="Li G."/>
            <person name="Viehrig K."/>
            <person name="Ye F."/>
            <person name="Su P."/>
            <person name="Kiefer A.F."/>
            <person name="Nichols A."/>
            <person name="Cepeda A.J."/>
            <person name="Yan W."/>
            <person name="Fan B."/>
            <person name="Jiang Y."/>
            <person name="Adhikari A."/>
            <person name="Zheng C.-J."/>
            <person name="Schuster L."/>
            <person name="Cowan T.M."/>
            <person name="Smanski M.J."/>
            <person name="Chevrette M.G."/>
            <person name="De Carvalho L.P.S."/>
            <person name="Shen B."/>
        </authorList>
    </citation>
    <scope>NUCLEOTIDE SEQUENCE [LARGE SCALE GENOMIC DNA]</scope>
    <source>
        <strain evidence="2 3">NPDC038104</strain>
    </source>
</reference>
<name>A0ABV2YF32_9ACTN</name>
<proteinExistence type="predicted"/>
<evidence type="ECO:0000313" key="2">
    <source>
        <dbReference type="EMBL" id="MEU3554338.1"/>
    </source>
</evidence>
<sequence>MPTDPSVIRLLAVLAVLLCVPLAAALGLRALELAGLLGAGRPGAPPSARPSVRLAEVADAAVRRPRAHRLRALAGCVLGASALASCAALAVVTAVRGQA</sequence>
<keyword evidence="1" id="KW-0472">Membrane</keyword>
<accession>A0ABV2YF32</accession>
<keyword evidence="3" id="KW-1185">Reference proteome</keyword>
<protein>
    <submittedName>
        <fullName evidence="2">Uncharacterized protein</fullName>
    </submittedName>
</protein>
<keyword evidence="1" id="KW-1133">Transmembrane helix</keyword>
<dbReference type="EMBL" id="JBEZUR010000009">
    <property type="protein sequence ID" value="MEU3554338.1"/>
    <property type="molecule type" value="Genomic_DNA"/>
</dbReference>
<organism evidence="2 3">
    <name type="scientific">Streptomyces fragilis</name>
    <dbReference type="NCBI Taxonomy" id="67301"/>
    <lineage>
        <taxon>Bacteria</taxon>
        <taxon>Bacillati</taxon>
        <taxon>Actinomycetota</taxon>
        <taxon>Actinomycetes</taxon>
        <taxon>Kitasatosporales</taxon>
        <taxon>Streptomycetaceae</taxon>
        <taxon>Streptomyces</taxon>
    </lineage>
</organism>
<feature type="transmembrane region" description="Helical" evidence="1">
    <location>
        <begin position="72"/>
        <end position="95"/>
    </location>
</feature>
<gene>
    <name evidence="2" type="ORF">AB0E65_08955</name>
</gene>
<keyword evidence="1" id="KW-0812">Transmembrane</keyword>
<dbReference type="RefSeq" id="WP_108955812.1">
    <property type="nucleotide sequence ID" value="NZ_BEVZ01000006.1"/>
</dbReference>
<comment type="caution">
    <text evidence="2">The sequence shown here is derived from an EMBL/GenBank/DDBJ whole genome shotgun (WGS) entry which is preliminary data.</text>
</comment>